<organism evidence="3 4">
    <name type="scientific">Asterophora parasitica</name>
    <dbReference type="NCBI Taxonomy" id="117018"/>
    <lineage>
        <taxon>Eukaryota</taxon>
        <taxon>Fungi</taxon>
        <taxon>Dikarya</taxon>
        <taxon>Basidiomycota</taxon>
        <taxon>Agaricomycotina</taxon>
        <taxon>Agaricomycetes</taxon>
        <taxon>Agaricomycetidae</taxon>
        <taxon>Agaricales</taxon>
        <taxon>Tricholomatineae</taxon>
        <taxon>Lyophyllaceae</taxon>
        <taxon>Asterophora</taxon>
    </lineage>
</organism>
<evidence type="ECO:0000256" key="1">
    <source>
        <dbReference type="SAM" id="Coils"/>
    </source>
</evidence>
<feature type="region of interest" description="Disordered" evidence="2">
    <location>
        <begin position="44"/>
        <end position="94"/>
    </location>
</feature>
<evidence type="ECO:0000313" key="4">
    <source>
        <dbReference type="Proteomes" id="UP000775547"/>
    </source>
</evidence>
<dbReference type="EMBL" id="JABCKV010000001">
    <property type="protein sequence ID" value="KAG5648853.1"/>
    <property type="molecule type" value="Genomic_DNA"/>
</dbReference>
<gene>
    <name evidence="3" type="ORF">DXG03_000202</name>
</gene>
<name>A0A9P7KFS5_9AGAR</name>
<reference evidence="3" key="1">
    <citation type="submission" date="2020-07" db="EMBL/GenBank/DDBJ databases">
        <authorList>
            <person name="Nieuwenhuis M."/>
            <person name="Van De Peppel L.J.J."/>
        </authorList>
    </citation>
    <scope>NUCLEOTIDE SEQUENCE</scope>
    <source>
        <strain evidence="3">AP01</strain>
        <tissue evidence="3">Mycelium</tissue>
    </source>
</reference>
<evidence type="ECO:0000313" key="3">
    <source>
        <dbReference type="EMBL" id="KAG5648853.1"/>
    </source>
</evidence>
<dbReference type="AlphaFoldDB" id="A0A9P7KFS5"/>
<feature type="compositionally biased region" description="Basic and acidic residues" evidence="2">
    <location>
        <begin position="77"/>
        <end position="86"/>
    </location>
</feature>
<protein>
    <submittedName>
        <fullName evidence="3">Uncharacterized protein</fullName>
    </submittedName>
</protein>
<reference evidence="3" key="2">
    <citation type="submission" date="2021-10" db="EMBL/GenBank/DDBJ databases">
        <title>Phylogenomics reveals ancestral predisposition of the termite-cultivated fungus Termitomyces towards a domesticated lifestyle.</title>
        <authorList>
            <person name="Auxier B."/>
            <person name="Grum-Grzhimaylo A."/>
            <person name="Cardenas M.E."/>
            <person name="Lodge J.D."/>
            <person name="Laessoe T."/>
            <person name="Pedersen O."/>
            <person name="Smith M.E."/>
            <person name="Kuyper T.W."/>
            <person name="Franco-Molano E.A."/>
            <person name="Baroni T.J."/>
            <person name="Aanen D.K."/>
        </authorList>
    </citation>
    <scope>NUCLEOTIDE SEQUENCE</scope>
    <source>
        <strain evidence="3">AP01</strain>
        <tissue evidence="3">Mycelium</tissue>
    </source>
</reference>
<dbReference type="OrthoDB" id="3437960at2759"/>
<proteinExistence type="predicted"/>
<dbReference type="Proteomes" id="UP000775547">
    <property type="component" value="Unassembled WGS sequence"/>
</dbReference>
<accession>A0A9P7KFS5</accession>
<keyword evidence="4" id="KW-1185">Reference proteome</keyword>
<feature type="coiled-coil region" evidence="1">
    <location>
        <begin position="134"/>
        <end position="168"/>
    </location>
</feature>
<keyword evidence="1" id="KW-0175">Coiled coil</keyword>
<evidence type="ECO:0000256" key="2">
    <source>
        <dbReference type="SAM" id="MobiDB-lite"/>
    </source>
</evidence>
<sequence length="223" mass="25255">MPSPNTYACNITYLLPLQDVVDIVKESEELMIFNTFKIEPSPYPDLLGDTRIRRTHNPTSNGRHRSLSPQHHPPRHGSPDRGRHEDDEGYNSTASDILPAHLAPHYVPETDLVLGRSRSKVTYLVMKAKHRYALQQQESLLEELRVTKAELKKERDEKEAALDQLLGSMFGYVALDMFATVYVLMLDRSQAEHLMSYMPPPPAMISPSYLPPPPGHMTNGNGR</sequence>
<comment type="caution">
    <text evidence="3">The sequence shown here is derived from an EMBL/GenBank/DDBJ whole genome shotgun (WGS) entry which is preliminary data.</text>
</comment>